<dbReference type="InterPro" id="IPR058727">
    <property type="entry name" value="Helical_Vwde"/>
</dbReference>
<dbReference type="Pfam" id="PF00008">
    <property type="entry name" value="EGF"/>
    <property type="match status" value="1"/>
</dbReference>
<dbReference type="STRING" id="62062.ENSHHUP00000090587"/>
<protein>
    <recommendedName>
        <fullName evidence="8">von Willebrand factor D and EGF domains</fullName>
    </recommendedName>
</protein>
<evidence type="ECO:0000259" key="4">
    <source>
        <dbReference type="PROSITE" id="PS50026"/>
    </source>
</evidence>
<evidence type="ECO:0000256" key="3">
    <source>
        <dbReference type="PROSITE-ProRule" id="PRU00076"/>
    </source>
</evidence>
<dbReference type="PROSITE" id="PS50026">
    <property type="entry name" value="EGF_3"/>
    <property type="match status" value="5"/>
</dbReference>
<dbReference type="SUPFAM" id="SSF57196">
    <property type="entry name" value="EGF/Laminin"/>
    <property type="match status" value="2"/>
</dbReference>
<dbReference type="Ensembl" id="ENSHHUT00000093393.1">
    <property type="protein sequence ID" value="ENSHHUP00000090587.1"/>
    <property type="gene ID" value="ENSHHUG00000052297.1"/>
</dbReference>
<feature type="domain" description="EGF-like" evidence="4">
    <location>
        <begin position="843"/>
        <end position="874"/>
    </location>
</feature>
<feature type="domain" description="EGF-like" evidence="4">
    <location>
        <begin position="746"/>
        <end position="778"/>
    </location>
</feature>
<reference evidence="6" key="2">
    <citation type="submission" date="2025-08" db="UniProtKB">
        <authorList>
            <consortium name="Ensembl"/>
        </authorList>
    </citation>
    <scope>IDENTIFICATION</scope>
</reference>
<evidence type="ECO:0000256" key="2">
    <source>
        <dbReference type="ARBA" id="ARBA00023157"/>
    </source>
</evidence>
<dbReference type="InterPro" id="IPR000742">
    <property type="entry name" value="EGF"/>
</dbReference>
<dbReference type="GO" id="GO:0005509">
    <property type="term" value="F:calcium ion binding"/>
    <property type="evidence" value="ECO:0007669"/>
    <property type="project" value="InterPro"/>
</dbReference>
<evidence type="ECO:0008006" key="8">
    <source>
        <dbReference type="Google" id="ProtNLM"/>
    </source>
</evidence>
<dbReference type="Gene3D" id="2.60.120.260">
    <property type="entry name" value="Galactose-binding domain-like"/>
    <property type="match status" value="1"/>
</dbReference>
<dbReference type="SMART" id="SM00179">
    <property type="entry name" value="EGF_CA"/>
    <property type="match status" value="1"/>
</dbReference>
<feature type="disulfide bond" evidence="3">
    <location>
        <begin position="832"/>
        <end position="841"/>
    </location>
</feature>
<dbReference type="SMART" id="SM00181">
    <property type="entry name" value="EGF"/>
    <property type="match status" value="8"/>
</dbReference>
<dbReference type="AlphaFoldDB" id="A0A4W5RP80"/>
<feature type="disulfide bond" evidence="3">
    <location>
        <begin position="846"/>
        <end position="856"/>
    </location>
</feature>
<feature type="domain" description="VWFD" evidence="5">
    <location>
        <begin position="1"/>
        <end position="58"/>
    </location>
</feature>
<keyword evidence="3" id="KW-0245">EGF-like domain</keyword>
<dbReference type="PROSITE" id="PS00010">
    <property type="entry name" value="ASX_HYDROXYL"/>
    <property type="match status" value="1"/>
</dbReference>
<dbReference type="CDD" id="cd00054">
    <property type="entry name" value="EGF_CA"/>
    <property type="match status" value="1"/>
</dbReference>
<reference evidence="6" key="3">
    <citation type="submission" date="2025-09" db="UniProtKB">
        <authorList>
            <consortium name="Ensembl"/>
        </authorList>
    </citation>
    <scope>IDENTIFICATION</scope>
</reference>
<keyword evidence="1" id="KW-0732">Signal</keyword>
<comment type="caution">
    <text evidence="3">Lacks conserved residue(s) required for the propagation of feature annotation.</text>
</comment>
<dbReference type="InterPro" id="IPR001881">
    <property type="entry name" value="EGF-like_Ca-bd_dom"/>
</dbReference>
<dbReference type="GO" id="GO:0005576">
    <property type="term" value="C:extracellular region"/>
    <property type="evidence" value="ECO:0007669"/>
    <property type="project" value="TreeGrafter"/>
</dbReference>
<evidence type="ECO:0000313" key="6">
    <source>
        <dbReference type="Ensembl" id="ENSHHUP00000090587.1"/>
    </source>
</evidence>
<dbReference type="GeneTree" id="ENSGT00940000160835"/>
<dbReference type="InterPro" id="IPR001846">
    <property type="entry name" value="VWF_type-D"/>
</dbReference>
<dbReference type="FunFam" id="2.10.25.10:FF:000499">
    <property type="entry name" value="Predicted protein"/>
    <property type="match status" value="1"/>
</dbReference>
<accession>A0A4W5RP80</accession>
<dbReference type="FunFam" id="2.10.25.10:FF:000490">
    <property type="entry name" value="von Willebrand factor D and EGF domain-containing protein"/>
    <property type="match status" value="1"/>
</dbReference>
<name>A0A4W5RP80_9TELE</name>
<feature type="disulfide bond" evidence="3">
    <location>
        <begin position="864"/>
        <end position="873"/>
    </location>
</feature>
<dbReference type="PANTHER" id="PTHR14949:SF52">
    <property type="entry name" value="VON WILLEBRAND FACTOR D AND EGF DOMAIN-CONTAINING PROTEIN"/>
    <property type="match status" value="1"/>
</dbReference>
<evidence type="ECO:0000259" key="5">
    <source>
        <dbReference type="PROSITE" id="PS51233"/>
    </source>
</evidence>
<evidence type="ECO:0000313" key="7">
    <source>
        <dbReference type="Proteomes" id="UP000314982"/>
    </source>
</evidence>
<dbReference type="Pfam" id="PF26129">
    <property type="entry name" value="Vwde"/>
    <property type="match status" value="1"/>
</dbReference>
<organism evidence="6 7">
    <name type="scientific">Hucho hucho</name>
    <name type="common">huchen</name>
    <dbReference type="NCBI Taxonomy" id="62062"/>
    <lineage>
        <taxon>Eukaryota</taxon>
        <taxon>Metazoa</taxon>
        <taxon>Chordata</taxon>
        <taxon>Craniata</taxon>
        <taxon>Vertebrata</taxon>
        <taxon>Euteleostomi</taxon>
        <taxon>Actinopterygii</taxon>
        <taxon>Neopterygii</taxon>
        <taxon>Teleostei</taxon>
        <taxon>Protacanthopterygii</taxon>
        <taxon>Salmoniformes</taxon>
        <taxon>Salmonidae</taxon>
        <taxon>Salmoninae</taxon>
        <taxon>Hucho</taxon>
    </lineage>
</organism>
<dbReference type="GO" id="GO:0009986">
    <property type="term" value="C:cell surface"/>
    <property type="evidence" value="ECO:0007669"/>
    <property type="project" value="TreeGrafter"/>
</dbReference>
<feature type="disulfide bond" evidence="3">
    <location>
        <begin position="663"/>
        <end position="673"/>
    </location>
</feature>
<dbReference type="Gene3D" id="2.10.25.10">
    <property type="entry name" value="Laminin"/>
    <property type="match status" value="6"/>
</dbReference>
<feature type="disulfide bond" evidence="3">
    <location>
        <begin position="768"/>
        <end position="777"/>
    </location>
</feature>
<dbReference type="GO" id="GO:0005102">
    <property type="term" value="F:signaling receptor binding"/>
    <property type="evidence" value="ECO:0007669"/>
    <property type="project" value="TreeGrafter"/>
</dbReference>
<reference evidence="7" key="1">
    <citation type="submission" date="2018-06" db="EMBL/GenBank/DDBJ databases">
        <title>Genome assembly of Danube salmon.</title>
        <authorList>
            <person name="Macqueen D.J."/>
            <person name="Gundappa M.K."/>
        </authorList>
    </citation>
    <scope>NUCLEOTIDE SEQUENCE [LARGE SCALE GENOMIC DNA]</scope>
</reference>
<dbReference type="Proteomes" id="UP000314982">
    <property type="component" value="Unassembled WGS sequence"/>
</dbReference>
<dbReference type="PANTHER" id="PTHR14949">
    <property type="entry name" value="EGF-LIKE-DOMAIN, MULTIPLE 7, 8"/>
    <property type="match status" value="1"/>
</dbReference>
<feature type="domain" description="EGF-like" evidence="4">
    <location>
        <begin position="659"/>
        <end position="694"/>
    </location>
</feature>
<feature type="disulfide bond" evidence="3">
    <location>
        <begin position="750"/>
        <end position="760"/>
    </location>
</feature>
<keyword evidence="2 3" id="KW-1015">Disulfide bond</keyword>
<dbReference type="PROSITE" id="PS01186">
    <property type="entry name" value="EGF_2"/>
    <property type="match status" value="2"/>
</dbReference>
<dbReference type="PROSITE" id="PS00022">
    <property type="entry name" value="EGF_1"/>
    <property type="match status" value="3"/>
</dbReference>
<dbReference type="InterPro" id="IPR000152">
    <property type="entry name" value="EGF-type_Asp/Asn_hydroxyl_site"/>
</dbReference>
<dbReference type="InterPro" id="IPR050969">
    <property type="entry name" value="Dev_Signal_Modulators"/>
</dbReference>
<feature type="disulfide bond" evidence="3">
    <location>
        <begin position="814"/>
        <end position="824"/>
    </location>
</feature>
<proteinExistence type="predicted"/>
<feature type="disulfide bond" evidence="3">
    <location>
        <begin position="647"/>
        <end position="656"/>
    </location>
</feature>
<sequence>MSLSIRAPSVDYSSTTGLCGTFDRNGHNDFHGPDGTTYGSTEQERFVEEWRLAAGESFFDTMPPVMEVEELRPFCRCQEGYSMSLHFTTGHTGDSHYNFNPSSPQHQAQCQSHDNVDYTSVFPWVDTTSEYIRSSEPEQSDHQGVSILNGPALPMEIHKQPSFQMVDYDGFRDHGDKSEREIDRELRRDFLALYEFQPIFTSQSLSQADLESLAYFFPEDHHLSAERPVAQPVWPTPSGLTSVKALEVCQLALGNSTVGTVCRGLLGRRLEEAVDLCILDLQLKDDLAWDEALVPYLENECERRLLENRTQRVLELGESRAGMEGVEGIIGTVLTALRCPNFCNGNGQCTEWGCQCYPGHSFYDCSLAISEYSLASQPVELTDLENSGLCDIRAFDCRSIRVFGLGFIDSPNLGCHLTRLMVREITQTIVKVIQGHTPNVLSIGWLLCCSFLSQVTNDGSQYSEPKLLTIYDGVCQVCEPTHSGLCKLKERTCNIDGMCFAKGDSNPASPCLLCNPNTSKFTWSVNEVNQPPNLHQPQGGLSTFAGENFVFQFTAADPEGSALLFLLEQGPPDATLSPAGLLIWKVHPVETQGKAWQSFEFTLSDECNAQSSYAVEVAVKPCGCLNGGTCVTNVAFPAGSGEYLCACPQGIGGGLCQEDVDACLSAPCGAGVCVDTVDGFLCECPAGLRGKATGTHTHVRTHTKTEKPKSVPGIPPTNMHACGRNMECAAPNTCRCKPGYAGTNCQTAICKPECRNGGQCVAPGMCECLKGNHGETCETALCSLPCEHGGTCVGPSTCSCPYGFVGPRCETMVCNRHCHNGGECVSPDECACLPGWTGPSCETAVCSPMCLNGGTCLRPNTCGCPQGFYGAQCQNAVCSPACKNGGVCMRNSVCSCAEGYTGWHVRLETIHHGVWDV</sequence>
<dbReference type="PROSITE" id="PS51233">
    <property type="entry name" value="VWFD"/>
    <property type="match status" value="1"/>
</dbReference>
<keyword evidence="7" id="KW-1185">Reference proteome</keyword>
<dbReference type="Pfam" id="PF25024">
    <property type="entry name" value="EGF_TEN"/>
    <property type="match status" value="1"/>
</dbReference>
<feature type="domain" description="EGF-like" evidence="4">
    <location>
        <begin position="618"/>
        <end position="657"/>
    </location>
</feature>
<feature type="domain" description="EGF-like" evidence="4">
    <location>
        <begin position="810"/>
        <end position="842"/>
    </location>
</feature>
<evidence type="ECO:0000256" key="1">
    <source>
        <dbReference type="ARBA" id="ARBA00022729"/>
    </source>
</evidence>